<sequence>MGYVNEMYAESWAYFIKPDKKIMKYFSGRRVN</sequence>
<comment type="caution">
    <text evidence="1">The sequence shown here is derived from an EMBL/GenBank/DDBJ whole genome shotgun (WGS) entry which is preliminary data.</text>
</comment>
<organism evidence="1 2">
    <name type="scientific">Shewanella decolorationis S12</name>
    <dbReference type="NCBI Taxonomy" id="1353536"/>
    <lineage>
        <taxon>Bacteria</taxon>
        <taxon>Pseudomonadati</taxon>
        <taxon>Pseudomonadota</taxon>
        <taxon>Gammaproteobacteria</taxon>
        <taxon>Alteromonadales</taxon>
        <taxon>Shewanellaceae</taxon>
        <taxon>Shewanella</taxon>
    </lineage>
</organism>
<name>A0ABN0PN58_9GAMM</name>
<keyword evidence="2" id="KW-1185">Reference proteome</keyword>
<protein>
    <submittedName>
        <fullName evidence="1">Uncharacterized protein</fullName>
    </submittedName>
</protein>
<evidence type="ECO:0000313" key="2">
    <source>
        <dbReference type="Proteomes" id="UP000017548"/>
    </source>
</evidence>
<reference evidence="1 2" key="1">
    <citation type="journal article" date="2013" name="Genome Announc.">
        <title>Draft Genome Sequence of Shewanella decolorationis S12, a Dye-Degrading Bacterium Isolated from a Wastewater Treatment Plant.</title>
        <authorList>
            <person name="Xu M."/>
            <person name="Fang Y."/>
            <person name="Liu J."/>
            <person name="Chen X."/>
            <person name="Sun G."/>
            <person name="Guo J."/>
            <person name="Hua Z."/>
            <person name="Tu Q."/>
            <person name="Wu L."/>
            <person name="Zhou J."/>
            <person name="Liu X."/>
        </authorList>
    </citation>
    <scope>NUCLEOTIDE SEQUENCE [LARGE SCALE GENOMIC DNA]</scope>
    <source>
        <strain evidence="1 2">S12</strain>
    </source>
</reference>
<gene>
    <name evidence="1" type="ORF">SHD_1791</name>
</gene>
<dbReference type="Proteomes" id="UP000017548">
    <property type="component" value="Unassembled WGS sequence"/>
</dbReference>
<evidence type="ECO:0000313" key="1">
    <source>
        <dbReference type="EMBL" id="ESE41549.1"/>
    </source>
</evidence>
<accession>A0ABN0PN58</accession>
<proteinExistence type="predicted"/>
<dbReference type="EMBL" id="AXZL01000062">
    <property type="protein sequence ID" value="ESE41549.1"/>
    <property type="molecule type" value="Genomic_DNA"/>
</dbReference>